<dbReference type="GO" id="GO:0034237">
    <property type="term" value="F:protein kinase A regulatory subunit binding"/>
    <property type="evidence" value="ECO:0007669"/>
    <property type="project" value="InterPro"/>
</dbReference>
<evidence type="ECO:0000256" key="8">
    <source>
        <dbReference type="ARBA" id="ARBA00023288"/>
    </source>
</evidence>
<evidence type="ECO:0000256" key="5">
    <source>
        <dbReference type="ARBA" id="ARBA00022707"/>
    </source>
</evidence>
<keyword evidence="4" id="KW-1003">Cell membrane</keyword>
<dbReference type="Pfam" id="PF15127">
    <property type="entry name" value="SmAKAP"/>
    <property type="match status" value="1"/>
</dbReference>
<dbReference type="PANTHER" id="PTHR36471">
    <property type="entry name" value="SMALL MEMBRANE A-KINASE ANCHOR PROTEIN"/>
    <property type="match status" value="1"/>
</dbReference>
<reference evidence="9" key="1">
    <citation type="submission" date="2025-08" db="UniProtKB">
        <authorList>
            <consortium name="Ensembl"/>
        </authorList>
    </citation>
    <scope>IDENTIFICATION</scope>
</reference>
<dbReference type="Ensembl" id="ENSPSMT00000008534.1">
    <property type="protein sequence ID" value="ENSPSMP00000007246.1"/>
    <property type="gene ID" value="ENSPSMG00000005401.1"/>
</dbReference>
<evidence type="ECO:0000256" key="3">
    <source>
        <dbReference type="ARBA" id="ARBA00016882"/>
    </source>
</evidence>
<proteinExistence type="inferred from homology"/>
<keyword evidence="10" id="KW-1185">Reference proteome</keyword>
<keyword evidence="6" id="KW-0472">Membrane</keyword>
<comment type="subcellular location">
    <subcellularLocation>
        <location evidence="1">Cell membrane</location>
    </subcellularLocation>
</comment>
<protein>
    <recommendedName>
        <fullName evidence="3">Small membrane A-kinase anchor protein</fullName>
    </recommendedName>
</protein>
<evidence type="ECO:0000313" key="10">
    <source>
        <dbReference type="Proteomes" id="UP000694414"/>
    </source>
</evidence>
<gene>
    <name evidence="9" type="primary">C2orf88</name>
</gene>
<evidence type="ECO:0000256" key="1">
    <source>
        <dbReference type="ARBA" id="ARBA00004236"/>
    </source>
</evidence>
<evidence type="ECO:0000256" key="2">
    <source>
        <dbReference type="ARBA" id="ARBA00007307"/>
    </source>
</evidence>
<evidence type="ECO:0000313" key="9">
    <source>
        <dbReference type="Ensembl" id="ENSPSMP00000007246.1"/>
    </source>
</evidence>
<accession>A0A8C8YV82</accession>
<evidence type="ECO:0000256" key="7">
    <source>
        <dbReference type="ARBA" id="ARBA00023139"/>
    </source>
</evidence>
<dbReference type="GO" id="GO:0005886">
    <property type="term" value="C:plasma membrane"/>
    <property type="evidence" value="ECO:0007669"/>
    <property type="project" value="UniProtKB-SubCell"/>
</dbReference>
<keyword evidence="7" id="KW-0564">Palmitate</keyword>
<organism evidence="9 10">
    <name type="scientific">Prolemur simus</name>
    <name type="common">Greater bamboo lemur</name>
    <name type="synonym">Hapalemur simus</name>
    <dbReference type="NCBI Taxonomy" id="1328070"/>
    <lineage>
        <taxon>Eukaryota</taxon>
        <taxon>Metazoa</taxon>
        <taxon>Chordata</taxon>
        <taxon>Craniata</taxon>
        <taxon>Vertebrata</taxon>
        <taxon>Euteleostomi</taxon>
        <taxon>Mammalia</taxon>
        <taxon>Eutheria</taxon>
        <taxon>Euarchontoglires</taxon>
        <taxon>Primates</taxon>
        <taxon>Strepsirrhini</taxon>
        <taxon>Lemuriformes</taxon>
        <taxon>Lemuridae</taxon>
        <taxon>Prolemur</taxon>
    </lineage>
</organism>
<comment type="similarity">
    <text evidence="2">Belongs to the small membrane AKAP family.</text>
</comment>
<reference evidence="9" key="2">
    <citation type="submission" date="2025-09" db="UniProtKB">
        <authorList>
            <consortium name="Ensembl"/>
        </authorList>
    </citation>
    <scope>IDENTIFICATION</scope>
</reference>
<sequence>MGCMKSKQTFPFPTPFEAEKQHACEESFMAEGSLPPRMPSSITVNEEVKQPSGTNIVVLEYAHRLSQEILREAVNQWAFNNITFYDIPFIECDEGPDAVG</sequence>
<keyword evidence="5" id="KW-0519">Myristate</keyword>
<name>A0A8C8YV82_PROSS</name>
<dbReference type="PANTHER" id="PTHR36471:SF1">
    <property type="entry name" value="SMALL MEMBRANE A-KINASE ANCHOR PROTEIN"/>
    <property type="match status" value="1"/>
</dbReference>
<dbReference type="GeneTree" id="ENSGT00390000011537"/>
<keyword evidence="8" id="KW-0449">Lipoprotein</keyword>
<dbReference type="AlphaFoldDB" id="A0A8C8YV82"/>
<dbReference type="InterPro" id="IPR027969">
    <property type="entry name" value="Small_membr_AKAP"/>
</dbReference>
<dbReference type="Proteomes" id="UP000694414">
    <property type="component" value="Unplaced"/>
</dbReference>
<evidence type="ECO:0000256" key="4">
    <source>
        <dbReference type="ARBA" id="ARBA00022475"/>
    </source>
</evidence>
<evidence type="ECO:0000256" key="6">
    <source>
        <dbReference type="ARBA" id="ARBA00023136"/>
    </source>
</evidence>